<proteinExistence type="predicted"/>
<dbReference type="Proteomes" id="UP000469011">
    <property type="component" value="Unassembled WGS sequence"/>
</dbReference>
<reference evidence="2 3" key="1">
    <citation type="submission" date="2020-01" db="EMBL/GenBank/DDBJ databases">
        <title>Jiella pacifica sp. nov.</title>
        <authorList>
            <person name="Xue Z."/>
            <person name="Zhu S."/>
            <person name="Chen J."/>
            <person name="Yang J."/>
        </authorList>
    </citation>
    <scope>NUCLEOTIDE SEQUENCE [LARGE SCALE GENOMIC DNA]</scope>
    <source>
        <strain evidence="2 3">40Bstr34</strain>
    </source>
</reference>
<dbReference type="AlphaFoldDB" id="A0A6N9T6X2"/>
<evidence type="ECO:0000313" key="2">
    <source>
        <dbReference type="EMBL" id="NDW07030.1"/>
    </source>
</evidence>
<dbReference type="Pfam" id="PF13403">
    <property type="entry name" value="Hint_2"/>
    <property type="match status" value="1"/>
</dbReference>
<accession>A0A6N9T6X2</accession>
<feature type="domain" description="Hedgehog/Intein (Hint)" evidence="1">
    <location>
        <begin position="115"/>
        <end position="249"/>
    </location>
</feature>
<evidence type="ECO:0000313" key="3">
    <source>
        <dbReference type="Proteomes" id="UP000469011"/>
    </source>
</evidence>
<dbReference type="Gene3D" id="2.170.16.10">
    <property type="entry name" value="Hedgehog/Intein (Hint) domain"/>
    <property type="match status" value="1"/>
</dbReference>
<dbReference type="SUPFAM" id="SSF51294">
    <property type="entry name" value="Hedgehog/intein (Hint) domain"/>
    <property type="match status" value="1"/>
</dbReference>
<protein>
    <recommendedName>
        <fullName evidence="1">Hedgehog/Intein (Hint) domain-containing protein</fullName>
    </recommendedName>
</protein>
<dbReference type="RefSeq" id="WP_163465489.1">
    <property type="nucleotide sequence ID" value="NZ_JAAAMG010000023.1"/>
</dbReference>
<dbReference type="InterPro" id="IPR028992">
    <property type="entry name" value="Hedgehog/Intein_dom"/>
</dbReference>
<comment type="caution">
    <text evidence="2">The sequence shown here is derived from an EMBL/GenBank/DDBJ whole genome shotgun (WGS) entry which is preliminary data.</text>
</comment>
<sequence length="319" mass="34835">MATTQTLYLHNLQRISQGNYRVIDSGVYTYNAVENGGPGDDELRLGDIGDDHFLLTNGTVNNADLDFVYRSALPLNSGFVAVYYDTGDYFVLSYSNTYSTEDTFTTIDTPFAVQCFTAGTQISTTLGPVAIEDLCVGNTAVTAFGTRRSINWIGSRMIDCSGENAHMAPVRVRANAFGGGVPERDVLLSPGHPVLVHQNGVEVLVPIMNLINGTTIERTSMPSVTYWHIELDQHDVLLANGLPAESFFDMGSRGWFDHDLDDDILANPDLVPAGQHGRCREVAIDGPLVEAERRRLADLFYADLSAQCAWPDAGAYTVN</sequence>
<dbReference type="InterPro" id="IPR036844">
    <property type="entry name" value="Hint_dom_sf"/>
</dbReference>
<gene>
    <name evidence="2" type="ORF">GTK09_21680</name>
</gene>
<evidence type="ECO:0000259" key="1">
    <source>
        <dbReference type="Pfam" id="PF13403"/>
    </source>
</evidence>
<name>A0A6N9T6X2_9HYPH</name>
<keyword evidence="3" id="KW-1185">Reference proteome</keyword>
<dbReference type="EMBL" id="JAAAMG010000023">
    <property type="protein sequence ID" value="NDW07030.1"/>
    <property type="molecule type" value="Genomic_DNA"/>
</dbReference>
<organism evidence="2 3">
    <name type="scientific">Jiella pacifica</name>
    <dbReference type="NCBI Taxonomy" id="2696469"/>
    <lineage>
        <taxon>Bacteria</taxon>
        <taxon>Pseudomonadati</taxon>
        <taxon>Pseudomonadota</taxon>
        <taxon>Alphaproteobacteria</taxon>
        <taxon>Hyphomicrobiales</taxon>
        <taxon>Aurantimonadaceae</taxon>
        <taxon>Jiella</taxon>
    </lineage>
</organism>